<feature type="compositionally biased region" description="Low complexity" evidence="1">
    <location>
        <begin position="49"/>
        <end position="69"/>
    </location>
</feature>
<dbReference type="EMBL" id="JACGCI010000063">
    <property type="protein sequence ID" value="KAF6749440.1"/>
    <property type="molecule type" value="Genomic_DNA"/>
</dbReference>
<organism evidence="2 3">
    <name type="scientific">Ephemerocybe angulata</name>
    <dbReference type="NCBI Taxonomy" id="980116"/>
    <lineage>
        <taxon>Eukaryota</taxon>
        <taxon>Fungi</taxon>
        <taxon>Dikarya</taxon>
        <taxon>Basidiomycota</taxon>
        <taxon>Agaricomycotina</taxon>
        <taxon>Agaricomycetes</taxon>
        <taxon>Agaricomycetidae</taxon>
        <taxon>Agaricales</taxon>
        <taxon>Agaricineae</taxon>
        <taxon>Psathyrellaceae</taxon>
        <taxon>Ephemerocybe</taxon>
    </lineage>
</organism>
<name>A0A8H6HN05_9AGAR</name>
<dbReference type="Proteomes" id="UP000521943">
    <property type="component" value="Unassembled WGS sequence"/>
</dbReference>
<evidence type="ECO:0000313" key="3">
    <source>
        <dbReference type="Proteomes" id="UP000521943"/>
    </source>
</evidence>
<dbReference type="AlphaFoldDB" id="A0A8H6HN05"/>
<keyword evidence="3" id="KW-1185">Reference proteome</keyword>
<feature type="region of interest" description="Disordered" evidence="1">
    <location>
        <begin position="49"/>
        <end position="78"/>
    </location>
</feature>
<feature type="compositionally biased region" description="Low complexity" evidence="1">
    <location>
        <begin position="348"/>
        <end position="357"/>
    </location>
</feature>
<feature type="region of interest" description="Disordered" evidence="1">
    <location>
        <begin position="144"/>
        <end position="421"/>
    </location>
</feature>
<accession>A0A8H6HN05</accession>
<sequence length="421" mass="46877">MSRKRGPTWVSQRDFIGAMVDMHVNHLADKIIDGSFPMTVKPFGRTHPQLATPTALPRPAQQAPLRAPTSQVGQAPPTPLVSARSLAIMEAKIARAQQFGVWPLGAGSTTRFIALMKGEMDPEPVPVASPAPSIVLPPKLCQQRPTQAPRSLARNKPTANVTFADSDLDSDTIDDEPRPGATNTHPFAQTEVFMRIEPSTPQDRIHPHARPPEHQHPASDEYDDAEPEPLHMHQHPPDYQHPAFAEYSDTEPDPIHLHARPPERDHPTPSMNHDYEPKRIHLHARPPENGYPIPENFDYSEPDYYHPPDDYQDDWDNTRPRPVYDSEDDYEMGVESNLRDAYEEGYRDGVSVGYSEGSGEGYEEGYEDGSSADYAESGVHESSEDASDLSELDEPHGYSGDEDYGDDGSASGEHSYYDSDE</sequence>
<gene>
    <name evidence="2" type="ORF">DFP72DRAFT_542837</name>
</gene>
<feature type="compositionally biased region" description="Basic and acidic residues" evidence="1">
    <location>
        <begin position="228"/>
        <end position="238"/>
    </location>
</feature>
<feature type="compositionally biased region" description="Basic and acidic residues" evidence="1">
    <location>
        <begin position="203"/>
        <end position="219"/>
    </location>
</feature>
<dbReference type="OrthoDB" id="3100304at2759"/>
<evidence type="ECO:0000313" key="2">
    <source>
        <dbReference type="EMBL" id="KAF6749440.1"/>
    </source>
</evidence>
<feature type="compositionally biased region" description="Basic and acidic residues" evidence="1">
    <location>
        <begin position="337"/>
        <end position="347"/>
    </location>
</feature>
<feature type="compositionally biased region" description="Basic and acidic residues" evidence="1">
    <location>
        <begin position="253"/>
        <end position="279"/>
    </location>
</feature>
<comment type="caution">
    <text evidence="2">The sequence shown here is derived from an EMBL/GenBank/DDBJ whole genome shotgun (WGS) entry which is preliminary data.</text>
</comment>
<reference evidence="2 3" key="1">
    <citation type="submission" date="2020-07" db="EMBL/GenBank/DDBJ databases">
        <title>Comparative genomics of pyrophilous fungi reveals a link between fire events and developmental genes.</title>
        <authorList>
            <consortium name="DOE Joint Genome Institute"/>
            <person name="Steindorff A.S."/>
            <person name="Carver A."/>
            <person name="Calhoun S."/>
            <person name="Stillman K."/>
            <person name="Liu H."/>
            <person name="Lipzen A."/>
            <person name="Pangilinan J."/>
            <person name="Labutti K."/>
            <person name="Bruns T.D."/>
            <person name="Grigoriev I.V."/>
        </authorList>
    </citation>
    <scope>NUCLEOTIDE SEQUENCE [LARGE SCALE GENOMIC DNA]</scope>
    <source>
        <strain evidence="2 3">CBS 144469</strain>
    </source>
</reference>
<evidence type="ECO:0000256" key="1">
    <source>
        <dbReference type="SAM" id="MobiDB-lite"/>
    </source>
</evidence>
<proteinExistence type="predicted"/>
<protein>
    <submittedName>
        <fullName evidence="2">Uncharacterized protein</fullName>
    </submittedName>
</protein>